<proteinExistence type="predicted"/>
<dbReference type="PATRIC" id="fig|1122985.7.peg.194"/>
<dbReference type="InterPro" id="IPR008792">
    <property type="entry name" value="PQQD"/>
</dbReference>
<keyword evidence="2" id="KW-1185">Reference proteome</keyword>
<sequence length="89" mass="10203">MKKKVGFNLRSICGEHVIVAEGKENIDFSKIISMNETSAYLWEAIEGKEFTAETLADLLLEQYEVEYNIAYKDCLELIVKWEEAGIIEP</sequence>
<reference evidence="1 2" key="1">
    <citation type="submission" date="2013-08" db="EMBL/GenBank/DDBJ databases">
        <authorList>
            <person name="Weinstock G."/>
            <person name="Sodergren E."/>
            <person name="Wylie T."/>
            <person name="Fulton L."/>
            <person name="Fulton R."/>
            <person name="Fronick C."/>
            <person name="O'Laughlin M."/>
            <person name="Godfrey J."/>
            <person name="Miner T."/>
            <person name="Herter B."/>
            <person name="Appelbaum E."/>
            <person name="Cordes M."/>
            <person name="Lek S."/>
            <person name="Wollam A."/>
            <person name="Pepin K.H."/>
            <person name="Palsikar V.B."/>
            <person name="Mitreva M."/>
            <person name="Wilson R.K."/>
        </authorList>
    </citation>
    <scope>NUCLEOTIDE SEQUENCE [LARGE SCALE GENOMIC DNA]</scope>
    <source>
        <strain evidence="1 2">ATCC 15930</strain>
    </source>
</reference>
<comment type="caution">
    <text evidence="1">The sequence shown here is derived from an EMBL/GenBank/DDBJ whole genome shotgun (WGS) entry which is preliminary data.</text>
</comment>
<dbReference type="HOGENOM" id="CLU_159325_0_0_10"/>
<evidence type="ECO:0008006" key="3">
    <source>
        <dbReference type="Google" id="ProtNLM"/>
    </source>
</evidence>
<dbReference type="eggNOG" id="ENOG5033BC0">
    <property type="taxonomic scope" value="Bacteria"/>
</dbReference>
<dbReference type="RefSeq" id="WP_018966465.1">
    <property type="nucleotide sequence ID" value="NZ_KB899210.1"/>
</dbReference>
<evidence type="ECO:0000313" key="1">
    <source>
        <dbReference type="EMBL" id="KDR53819.1"/>
    </source>
</evidence>
<organism evidence="1 2">
    <name type="scientific">Hoylesella loescheii DSM 19665 = JCM 12249 = ATCC 15930</name>
    <dbReference type="NCBI Taxonomy" id="1122985"/>
    <lineage>
        <taxon>Bacteria</taxon>
        <taxon>Pseudomonadati</taxon>
        <taxon>Bacteroidota</taxon>
        <taxon>Bacteroidia</taxon>
        <taxon>Bacteroidales</taxon>
        <taxon>Prevotellaceae</taxon>
        <taxon>Hoylesella</taxon>
    </lineage>
</organism>
<dbReference type="AlphaFoldDB" id="A0A069QP72"/>
<protein>
    <recommendedName>
        <fullName evidence="3">PqqD family protein</fullName>
    </recommendedName>
</protein>
<dbReference type="Pfam" id="PF05402">
    <property type="entry name" value="PqqD"/>
    <property type="match status" value="1"/>
</dbReference>
<dbReference type="Proteomes" id="UP000027442">
    <property type="component" value="Unassembled WGS sequence"/>
</dbReference>
<evidence type="ECO:0000313" key="2">
    <source>
        <dbReference type="Proteomes" id="UP000027442"/>
    </source>
</evidence>
<accession>A0A069QP72</accession>
<dbReference type="InterPro" id="IPR041881">
    <property type="entry name" value="PqqD_sf"/>
</dbReference>
<name>A0A069QP72_HOYLO</name>
<dbReference type="Gene3D" id="1.10.10.1150">
    <property type="entry name" value="Coenzyme PQQ synthesis protein D (PqqD)"/>
    <property type="match status" value="1"/>
</dbReference>
<gene>
    <name evidence="1" type="ORF">HMPREF1991_00186</name>
</gene>
<dbReference type="EMBL" id="JNGW01000012">
    <property type="protein sequence ID" value="KDR53819.1"/>
    <property type="molecule type" value="Genomic_DNA"/>
</dbReference>